<dbReference type="PANTHER" id="PTHR34367">
    <property type="entry name" value="OS02G0734667 PROTEIN"/>
    <property type="match status" value="1"/>
</dbReference>
<accession>A0A0A8YY81</accession>
<sequence>MEPSLHKYVSVRDIRGETEQQESAGSNSFAGNAWTCSWEPNSVDSIDRTRTASQSNNGDEVDQRTDDTATEQSWQSKQKPSSQEPSRRGFTSNVQVQRGRGAPRGGGTAVGGRSDIRAGSASSSIV</sequence>
<dbReference type="AlphaFoldDB" id="A0A0A8YY81"/>
<name>A0A0A8YY81_ARUDO</name>
<dbReference type="InterPro" id="IPR040412">
    <property type="entry name" value="At1g65710-like"/>
</dbReference>
<proteinExistence type="predicted"/>
<organism evidence="2">
    <name type="scientific">Arundo donax</name>
    <name type="common">Giant reed</name>
    <name type="synonym">Donax arundinaceus</name>
    <dbReference type="NCBI Taxonomy" id="35708"/>
    <lineage>
        <taxon>Eukaryota</taxon>
        <taxon>Viridiplantae</taxon>
        <taxon>Streptophyta</taxon>
        <taxon>Embryophyta</taxon>
        <taxon>Tracheophyta</taxon>
        <taxon>Spermatophyta</taxon>
        <taxon>Magnoliopsida</taxon>
        <taxon>Liliopsida</taxon>
        <taxon>Poales</taxon>
        <taxon>Poaceae</taxon>
        <taxon>PACMAD clade</taxon>
        <taxon>Arundinoideae</taxon>
        <taxon>Arundineae</taxon>
        <taxon>Arundo</taxon>
    </lineage>
</organism>
<protein>
    <submittedName>
        <fullName evidence="2">Uncharacterized protein</fullName>
    </submittedName>
</protein>
<feature type="compositionally biased region" description="Polar residues" evidence="1">
    <location>
        <begin position="21"/>
        <end position="44"/>
    </location>
</feature>
<reference evidence="2" key="1">
    <citation type="submission" date="2014-09" db="EMBL/GenBank/DDBJ databases">
        <authorList>
            <person name="Magalhaes I.L.F."/>
            <person name="Oliveira U."/>
            <person name="Santos F.R."/>
            <person name="Vidigal T.H.D.A."/>
            <person name="Brescovit A.D."/>
            <person name="Santos A.J."/>
        </authorList>
    </citation>
    <scope>NUCLEOTIDE SEQUENCE</scope>
    <source>
        <tissue evidence="2">Shoot tissue taken approximately 20 cm above the soil surface</tissue>
    </source>
</reference>
<evidence type="ECO:0000256" key="1">
    <source>
        <dbReference type="SAM" id="MobiDB-lite"/>
    </source>
</evidence>
<dbReference type="EMBL" id="GBRH01268445">
    <property type="protein sequence ID" value="JAD29450.1"/>
    <property type="molecule type" value="Transcribed_RNA"/>
</dbReference>
<feature type="compositionally biased region" description="Low complexity" evidence="1">
    <location>
        <begin position="71"/>
        <end position="84"/>
    </location>
</feature>
<dbReference type="PANTHER" id="PTHR34367:SF1">
    <property type="entry name" value="OS04G0528600 PROTEIN"/>
    <property type="match status" value="1"/>
</dbReference>
<feature type="region of interest" description="Disordered" evidence="1">
    <location>
        <begin position="1"/>
        <end position="126"/>
    </location>
</feature>
<evidence type="ECO:0000313" key="2">
    <source>
        <dbReference type="EMBL" id="JAD29450.1"/>
    </source>
</evidence>
<reference evidence="2" key="2">
    <citation type="journal article" date="2015" name="Data Brief">
        <title>Shoot transcriptome of the giant reed, Arundo donax.</title>
        <authorList>
            <person name="Barrero R.A."/>
            <person name="Guerrero F.D."/>
            <person name="Moolhuijzen P."/>
            <person name="Goolsby J.A."/>
            <person name="Tidwell J."/>
            <person name="Bellgard S.E."/>
            <person name="Bellgard M.I."/>
        </authorList>
    </citation>
    <scope>NUCLEOTIDE SEQUENCE</scope>
    <source>
        <tissue evidence="2">Shoot tissue taken approximately 20 cm above the soil surface</tissue>
    </source>
</reference>